<dbReference type="CDD" id="cd06532">
    <property type="entry name" value="Glyco_transf_25"/>
    <property type="match status" value="1"/>
</dbReference>
<dbReference type="EMBL" id="MN740746">
    <property type="protein sequence ID" value="QHU09854.1"/>
    <property type="molecule type" value="Genomic_DNA"/>
</dbReference>
<name>A0A6C0K1C5_9ZZZZ</name>
<proteinExistence type="predicted"/>
<sequence length="208" mass="24356">MDAYVINLKKREDRWKQIQHDFRNTGLHLIRFDAIEDKNGGVGCTRSHLALVEYAKKKKLPYILVIEDDCVPTPEFTKYWGHVRKYIHHHVSEWDVFNGGPITVYKGTVRPLTKHFYSTNSTLGSHFNIYNQRAYDKLLSWENLPQAPEKRPIIDYWISWPNLTLTTYGIAPFIAIQRPGYSNLDNKNKNLLHQFQAVETRILSILNS</sequence>
<evidence type="ECO:0000259" key="1">
    <source>
        <dbReference type="Pfam" id="PF01755"/>
    </source>
</evidence>
<feature type="domain" description="Glycosyl transferase family 25" evidence="1">
    <location>
        <begin position="40"/>
        <end position="88"/>
    </location>
</feature>
<protein>
    <recommendedName>
        <fullName evidence="1">Glycosyl transferase family 25 domain-containing protein</fullName>
    </recommendedName>
</protein>
<accession>A0A6C0K1C5</accession>
<reference evidence="2" key="1">
    <citation type="journal article" date="2020" name="Nature">
        <title>Giant virus diversity and host interactions through global metagenomics.</title>
        <authorList>
            <person name="Schulz F."/>
            <person name="Roux S."/>
            <person name="Paez-Espino D."/>
            <person name="Jungbluth S."/>
            <person name="Walsh D.A."/>
            <person name="Denef V.J."/>
            <person name="McMahon K.D."/>
            <person name="Konstantinidis K.T."/>
            <person name="Eloe-Fadrosh E.A."/>
            <person name="Kyrpides N.C."/>
            <person name="Woyke T."/>
        </authorList>
    </citation>
    <scope>NUCLEOTIDE SEQUENCE</scope>
    <source>
        <strain evidence="2">GVMAG-S-1101164-164</strain>
    </source>
</reference>
<dbReference type="Pfam" id="PF01755">
    <property type="entry name" value="Glyco_transf_25"/>
    <property type="match status" value="1"/>
</dbReference>
<organism evidence="2">
    <name type="scientific">viral metagenome</name>
    <dbReference type="NCBI Taxonomy" id="1070528"/>
    <lineage>
        <taxon>unclassified sequences</taxon>
        <taxon>metagenomes</taxon>
        <taxon>organismal metagenomes</taxon>
    </lineage>
</organism>
<evidence type="ECO:0000313" key="2">
    <source>
        <dbReference type="EMBL" id="QHU09854.1"/>
    </source>
</evidence>
<dbReference type="AlphaFoldDB" id="A0A6C0K1C5"/>
<dbReference type="InterPro" id="IPR002654">
    <property type="entry name" value="Glyco_trans_25"/>
</dbReference>